<dbReference type="InterPro" id="IPR029054">
    <property type="entry name" value="dUTPase-like"/>
</dbReference>
<keyword evidence="3 5" id="KW-0378">Hydrolase</keyword>
<comment type="cofactor">
    <cofactor evidence="5">
        <name>Mg(2+)</name>
        <dbReference type="ChEBI" id="CHEBI:18420"/>
    </cofactor>
</comment>
<dbReference type="Pfam" id="PF00692">
    <property type="entry name" value="dUTPase"/>
    <property type="match status" value="1"/>
</dbReference>
<keyword evidence="5" id="KW-0460">Magnesium</keyword>
<dbReference type="EMBL" id="NIVC01001668">
    <property type="protein sequence ID" value="PAA65277.1"/>
    <property type="molecule type" value="Genomic_DNA"/>
</dbReference>
<keyword evidence="5" id="KW-0479">Metal-binding</keyword>
<dbReference type="PANTHER" id="PTHR11241:SF0">
    <property type="entry name" value="DEOXYURIDINE 5'-TRIPHOSPHATE NUCLEOTIDOHYDROLASE"/>
    <property type="match status" value="1"/>
</dbReference>
<comment type="pathway">
    <text evidence="1 5">Pyrimidine metabolism; dUMP biosynthesis; dUMP from dCTP (dUTP route): step 2/2.</text>
</comment>
<dbReference type="EC" id="3.6.1.23" evidence="5"/>
<dbReference type="InterPro" id="IPR036157">
    <property type="entry name" value="dUTPase-like_sf"/>
</dbReference>
<protein>
    <recommendedName>
        <fullName evidence="5">Deoxyuridine 5'-triphosphate nucleotidohydrolase</fullName>
        <shortName evidence="5">dUTPase</shortName>
        <ecNumber evidence="5">3.6.1.23</ecNumber>
    </recommendedName>
    <alternativeName>
        <fullName evidence="5">dUTP pyrophosphatase</fullName>
    </alternativeName>
</protein>
<dbReference type="AlphaFoldDB" id="A0A267EWK5"/>
<dbReference type="STRING" id="282301.A0A267EWK5"/>
<feature type="non-terminal residue" evidence="7">
    <location>
        <position position="1"/>
    </location>
</feature>
<dbReference type="GO" id="GO:0006226">
    <property type="term" value="P:dUMP biosynthetic process"/>
    <property type="evidence" value="ECO:0007669"/>
    <property type="project" value="UniProtKB-UniRule"/>
</dbReference>
<dbReference type="UniPathway" id="UPA00610">
    <property type="reaction ID" value="UER00666"/>
</dbReference>
<gene>
    <name evidence="7" type="ORF">BOX15_Mlig024908g3</name>
</gene>
<dbReference type="GO" id="GO:0000287">
    <property type="term" value="F:magnesium ion binding"/>
    <property type="evidence" value="ECO:0007669"/>
    <property type="project" value="UniProtKB-UniRule"/>
</dbReference>
<comment type="catalytic activity">
    <reaction evidence="5">
        <text>dUTP + H2O = dUMP + diphosphate + H(+)</text>
        <dbReference type="Rhea" id="RHEA:10248"/>
        <dbReference type="ChEBI" id="CHEBI:15377"/>
        <dbReference type="ChEBI" id="CHEBI:15378"/>
        <dbReference type="ChEBI" id="CHEBI:33019"/>
        <dbReference type="ChEBI" id="CHEBI:61555"/>
        <dbReference type="ChEBI" id="CHEBI:246422"/>
        <dbReference type="EC" id="3.6.1.23"/>
    </reaction>
</comment>
<accession>A0A267EWK5</accession>
<comment type="function">
    <text evidence="5">Involved in nucleotide metabolism via production of dUMP, the immediate precursor of thymidine nucleotides, and decreases the intracellular concentration of dUTP so that uracil cannot be incorporated into DNA.</text>
</comment>
<evidence type="ECO:0000313" key="7">
    <source>
        <dbReference type="EMBL" id="PAA65277.1"/>
    </source>
</evidence>
<dbReference type="SUPFAM" id="SSF51283">
    <property type="entry name" value="dUTPase-like"/>
    <property type="match status" value="1"/>
</dbReference>
<dbReference type="GO" id="GO:0004170">
    <property type="term" value="F:dUTP diphosphatase activity"/>
    <property type="evidence" value="ECO:0007669"/>
    <property type="project" value="UniProtKB-UniRule"/>
</dbReference>
<feature type="domain" description="dUTPase-like" evidence="6">
    <location>
        <begin position="20"/>
        <end position="129"/>
    </location>
</feature>
<dbReference type="InterPro" id="IPR008181">
    <property type="entry name" value="dUTPase"/>
</dbReference>
<dbReference type="Gene3D" id="2.70.40.10">
    <property type="match status" value="1"/>
</dbReference>
<evidence type="ECO:0000256" key="3">
    <source>
        <dbReference type="ARBA" id="ARBA00022801"/>
    </source>
</evidence>
<dbReference type="CDD" id="cd07557">
    <property type="entry name" value="trimeric_dUTPase"/>
    <property type="match status" value="1"/>
</dbReference>
<reference evidence="7 8" key="1">
    <citation type="submission" date="2017-06" db="EMBL/GenBank/DDBJ databases">
        <title>A platform for efficient transgenesis in Macrostomum lignano, a flatworm model organism for stem cell research.</title>
        <authorList>
            <person name="Berezikov E."/>
        </authorList>
    </citation>
    <scope>NUCLEOTIDE SEQUENCE [LARGE SCALE GENOMIC DNA]</scope>
    <source>
        <strain evidence="7">DV1</strain>
        <tissue evidence="7">Whole organism</tissue>
    </source>
</reference>
<evidence type="ECO:0000313" key="8">
    <source>
        <dbReference type="Proteomes" id="UP000215902"/>
    </source>
</evidence>
<dbReference type="GO" id="GO:0046081">
    <property type="term" value="P:dUTP catabolic process"/>
    <property type="evidence" value="ECO:0007669"/>
    <property type="project" value="UniProtKB-UniRule"/>
</dbReference>
<evidence type="ECO:0000256" key="4">
    <source>
        <dbReference type="ARBA" id="ARBA00023080"/>
    </source>
</evidence>
<dbReference type="PANTHER" id="PTHR11241">
    <property type="entry name" value="DEOXYURIDINE 5'-TRIPHOSPHATE NUCLEOTIDOHYDROLASE"/>
    <property type="match status" value="1"/>
</dbReference>
<keyword evidence="8" id="KW-1185">Reference proteome</keyword>
<sequence length="159" mass="16974">SSDSCSTVPLRVVLTDAGAVMPRRATAGSVGYDLATCEDRTVEAFDTAIIRTGLRVMLPPGTYGRIASRSSWANRGLNVQGGVVDPDYTGELRVILHNTSDEKVHLSCATSVAQLILERCVTPPVEVGRAREGQLPGVWHRQPEPVAVRETGGMGSTNM</sequence>
<keyword evidence="4 5" id="KW-0546">Nucleotide metabolism</keyword>
<name>A0A267EWK5_9PLAT</name>
<dbReference type="Proteomes" id="UP000215902">
    <property type="component" value="Unassembled WGS sequence"/>
</dbReference>
<comment type="similarity">
    <text evidence="2 5">Belongs to the dUTPase family.</text>
</comment>
<evidence type="ECO:0000256" key="1">
    <source>
        <dbReference type="ARBA" id="ARBA00005142"/>
    </source>
</evidence>
<dbReference type="InterPro" id="IPR033704">
    <property type="entry name" value="dUTPase_trimeric"/>
</dbReference>
<organism evidence="7 8">
    <name type="scientific">Macrostomum lignano</name>
    <dbReference type="NCBI Taxonomy" id="282301"/>
    <lineage>
        <taxon>Eukaryota</taxon>
        <taxon>Metazoa</taxon>
        <taxon>Spiralia</taxon>
        <taxon>Lophotrochozoa</taxon>
        <taxon>Platyhelminthes</taxon>
        <taxon>Rhabditophora</taxon>
        <taxon>Macrostomorpha</taxon>
        <taxon>Macrostomida</taxon>
        <taxon>Macrostomidae</taxon>
        <taxon>Macrostomum</taxon>
    </lineage>
</organism>
<evidence type="ECO:0000256" key="5">
    <source>
        <dbReference type="RuleBase" id="RU367024"/>
    </source>
</evidence>
<comment type="caution">
    <text evidence="7">The sequence shown here is derived from an EMBL/GenBank/DDBJ whole genome shotgun (WGS) entry which is preliminary data.</text>
</comment>
<dbReference type="OrthoDB" id="419889at2759"/>
<evidence type="ECO:0000256" key="2">
    <source>
        <dbReference type="ARBA" id="ARBA00006581"/>
    </source>
</evidence>
<evidence type="ECO:0000259" key="6">
    <source>
        <dbReference type="Pfam" id="PF00692"/>
    </source>
</evidence>
<proteinExistence type="inferred from homology"/>